<dbReference type="Pfam" id="PF09000">
    <property type="entry name" value="Cytotoxic"/>
    <property type="match status" value="1"/>
</dbReference>
<dbReference type="GO" id="GO:0016788">
    <property type="term" value="F:hydrolase activity, acting on ester bonds"/>
    <property type="evidence" value="ECO:0007669"/>
    <property type="project" value="InterPro"/>
</dbReference>
<dbReference type="EMBL" id="LZLC01000251">
    <property type="protein sequence ID" value="OBJ36163.1"/>
    <property type="molecule type" value="Genomic_DNA"/>
</dbReference>
<gene>
    <name evidence="3" type="ORF">A5630_07985</name>
</gene>
<dbReference type="InterPro" id="IPR009105">
    <property type="entry name" value="Colicin_E3_ribonuclease"/>
</dbReference>
<dbReference type="GO" id="GO:0043022">
    <property type="term" value="F:ribosome binding"/>
    <property type="evidence" value="ECO:0007669"/>
    <property type="project" value="InterPro"/>
</dbReference>
<evidence type="ECO:0000313" key="3">
    <source>
        <dbReference type="EMBL" id="OBJ36163.1"/>
    </source>
</evidence>
<dbReference type="GO" id="GO:0003723">
    <property type="term" value="F:RNA binding"/>
    <property type="evidence" value="ECO:0007669"/>
    <property type="project" value="InterPro"/>
</dbReference>
<dbReference type="SUPFAM" id="SSF63840">
    <property type="entry name" value="Ribonuclease domain of colicin E3"/>
    <property type="match status" value="1"/>
</dbReference>
<dbReference type="OrthoDB" id="4504727at2"/>
<name>A0A1A3GLG7_MYCMU</name>
<comment type="caution">
    <text evidence="3">The sequence shown here is derived from an EMBL/GenBank/DDBJ whole genome shotgun (WGS) entry which is preliminary data.</text>
</comment>
<evidence type="ECO:0000313" key="4">
    <source>
        <dbReference type="Proteomes" id="UP000093898"/>
    </source>
</evidence>
<evidence type="ECO:0000256" key="1">
    <source>
        <dbReference type="SAM" id="MobiDB-lite"/>
    </source>
</evidence>
<dbReference type="Proteomes" id="UP000093898">
    <property type="component" value="Unassembled WGS sequence"/>
</dbReference>
<evidence type="ECO:0000259" key="2">
    <source>
        <dbReference type="Pfam" id="PF09000"/>
    </source>
</evidence>
<proteinExistence type="predicted"/>
<dbReference type="InterPro" id="IPR036725">
    <property type="entry name" value="ColE3_ribonuclease_sf"/>
</dbReference>
<dbReference type="Gene3D" id="3.10.380.10">
    <property type="entry name" value="Colicin E3-like ribonuclease domain"/>
    <property type="match status" value="1"/>
</dbReference>
<feature type="domain" description="Colicin E3-like ribonuclease" evidence="2">
    <location>
        <begin position="11"/>
        <end position="88"/>
    </location>
</feature>
<feature type="region of interest" description="Disordered" evidence="1">
    <location>
        <begin position="1"/>
        <end position="39"/>
    </location>
</feature>
<organism evidence="3 4">
    <name type="scientific">Mycolicibacterium mucogenicum</name>
    <name type="common">Mycobacterium mucogenicum</name>
    <dbReference type="NCBI Taxonomy" id="56689"/>
    <lineage>
        <taxon>Bacteria</taxon>
        <taxon>Bacillati</taxon>
        <taxon>Actinomycetota</taxon>
        <taxon>Actinomycetes</taxon>
        <taxon>Mycobacteriales</taxon>
        <taxon>Mycobacteriaceae</taxon>
        <taxon>Mycolicibacterium</taxon>
    </lineage>
</organism>
<accession>A0A1A3GLG7</accession>
<protein>
    <submittedName>
        <fullName evidence="3">Colicin E3</fullName>
    </submittedName>
</protein>
<dbReference type="AlphaFoldDB" id="A0A1A3GLG7"/>
<feature type="region of interest" description="Disordered" evidence="1">
    <location>
        <begin position="62"/>
        <end position="89"/>
    </location>
</feature>
<sequence length="89" mass="9893">MVSGPGGSFYPAPKELRAFPNAKTATRKTGMSGGRMRRRWKDDDGTIYEWDSQHGKVEVYNKRGVHQGEFDPDTGAQTKPADPGRKVEP</sequence>
<reference evidence="3 4" key="1">
    <citation type="submission" date="2016-06" db="EMBL/GenBank/DDBJ databases">
        <authorList>
            <person name="Kjaerup R.B."/>
            <person name="Dalgaard T.S."/>
            <person name="Juul-Madsen H.R."/>
        </authorList>
    </citation>
    <scope>NUCLEOTIDE SEQUENCE [LARGE SCALE GENOMIC DNA]</scope>
    <source>
        <strain evidence="3 4">1127319.6</strain>
    </source>
</reference>